<name>J7IXI6_DESMD</name>
<protein>
    <submittedName>
        <fullName evidence="1">Uncharacterized protein</fullName>
    </submittedName>
</protein>
<gene>
    <name evidence="1" type="ordered locus">Desmer_1848</name>
</gene>
<dbReference type="HOGENOM" id="CLU_2034289_0_0_9"/>
<sequence>MSIPVYDSPINHKGWIPESETVKLTQDNVKQVQGDVYIKEGTPIYEVEQFNELNSVALNKTPKDVRGRIEKREGSFVNLMAPGGWYFWVEDKYLIFPKVEEEEIGLIFPLLLILLTSSLSI</sequence>
<dbReference type="KEGG" id="dmi:Desmer_1848"/>
<dbReference type="EMBL" id="CP003629">
    <property type="protein sequence ID" value="AFQ43808.1"/>
    <property type="molecule type" value="Genomic_DNA"/>
</dbReference>
<accession>J7IXI6</accession>
<dbReference type="STRING" id="768704.Desmer_1848"/>
<reference evidence="2" key="2">
    <citation type="submission" date="2012-08" db="EMBL/GenBank/DDBJ databases">
        <title>Finished genome of Desulfosporosinus meridiei DSM 13257.</title>
        <authorList>
            <person name="Huntemann M."/>
            <person name="Wei C.-L."/>
            <person name="Han J."/>
            <person name="Detter J.C."/>
            <person name="Han C."/>
            <person name="Davenport K."/>
            <person name="Daligault H."/>
            <person name="Erkkila T."/>
            <person name="Gu W."/>
            <person name="Munk A.C.C."/>
            <person name="Teshima H."/>
            <person name="Xu Y."/>
            <person name="Chain P."/>
            <person name="Tapia R."/>
            <person name="Chen A."/>
            <person name="Krypides N."/>
            <person name="Mavromatis K."/>
            <person name="Markowitz V."/>
            <person name="Szeto E."/>
            <person name="Ivanova N."/>
            <person name="Mikhailova N."/>
            <person name="Ovchinnikova G."/>
            <person name="Pagani I."/>
            <person name="Pati A."/>
            <person name="Goodwin L."/>
            <person name="Peters L."/>
            <person name="Pitluck S."/>
            <person name="Woyke T."/>
            <person name="Pester M."/>
            <person name="Spring S."/>
            <person name="Ollivier B."/>
            <person name="Rattei T."/>
            <person name="Klenk H.-P."/>
            <person name="Wagner M."/>
            <person name="Loy A."/>
        </authorList>
    </citation>
    <scope>NUCLEOTIDE SEQUENCE [LARGE SCALE GENOMIC DNA]</scope>
    <source>
        <strain evidence="2">ATCC BAA-275 / DSM 13257 / NCIMB 13706 / S10</strain>
    </source>
</reference>
<reference evidence="1 2" key="1">
    <citation type="journal article" date="2012" name="J. Bacteriol.">
        <title>Complete genome sequences of Desulfosporosinus orientis DSM765T, Desulfosporosinus youngiae DSM17734T, Desulfosporosinus meridiei DSM13257T, and Desulfosporosinus acidiphilus DSM22704T.</title>
        <authorList>
            <person name="Pester M."/>
            <person name="Brambilla E."/>
            <person name="Alazard D."/>
            <person name="Rattei T."/>
            <person name="Weinmaier T."/>
            <person name="Han J."/>
            <person name="Lucas S."/>
            <person name="Lapidus A."/>
            <person name="Cheng J.F."/>
            <person name="Goodwin L."/>
            <person name="Pitluck S."/>
            <person name="Peters L."/>
            <person name="Ovchinnikova G."/>
            <person name="Teshima H."/>
            <person name="Detter J.C."/>
            <person name="Han C.S."/>
            <person name="Tapia R."/>
            <person name="Land M.L."/>
            <person name="Hauser L."/>
            <person name="Kyrpides N.C."/>
            <person name="Ivanova N.N."/>
            <person name="Pagani I."/>
            <person name="Huntmann M."/>
            <person name="Wei C.L."/>
            <person name="Davenport K.W."/>
            <person name="Daligault H."/>
            <person name="Chain P.S."/>
            <person name="Chen A."/>
            <person name="Mavromatis K."/>
            <person name="Markowitz V."/>
            <person name="Szeto E."/>
            <person name="Mikhailova N."/>
            <person name="Pati A."/>
            <person name="Wagner M."/>
            <person name="Woyke T."/>
            <person name="Ollivier B."/>
            <person name="Klenk H.P."/>
            <person name="Spring S."/>
            <person name="Loy A."/>
        </authorList>
    </citation>
    <scope>NUCLEOTIDE SEQUENCE [LARGE SCALE GENOMIC DNA]</scope>
    <source>
        <strain evidence="2">ATCC BAA-275 / DSM 13257 / NCIMB 13706 / S10</strain>
    </source>
</reference>
<keyword evidence="2" id="KW-1185">Reference proteome</keyword>
<dbReference type="AlphaFoldDB" id="J7IXI6"/>
<evidence type="ECO:0000313" key="1">
    <source>
        <dbReference type="EMBL" id="AFQ43808.1"/>
    </source>
</evidence>
<proteinExistence type="predicted"/>
<evidence type="ECO:0000313" key="2">
    <source>
        <dbReference type="Proteomes" id="UP000005262"/>
    </source>
</evidence>
<organism evidence="1 2">
    <name type="scientific">Desulfosporosinus meridiei (strain ATCC BAA-275 / DSM 13257 / KCTC 12902 / NCIMB 13706 / S10)</name>
    <dbReference type="NCBI Taxonomy" id="768704"/>
    <lineage>
        <taxon>Bacteria</taxon>
        <taxon>Bacillati</taxon>
        <taxon>Bacillota</taxon>
        <taxon>Clostridia</taxon>
        <taxon>Eubacteriales</taxon>
        <taxon>Desulfitobacteriaceae</taxon>
        <taxon>Desulfosporosinus</taxon>
    </lineage>
</organism>
<dbReference type="Proteomes" id="UP000005262">
    <property type="component" value="Chromosome"/>
</dbReference>